<dbReference type="PANTHER" id="PTHR47074">
    <property type="entry name" value="BNAC02G40300D PROTEIN"/>
    <property type="match status" value="1"/>
</dbReference>
<keyword evidence="4" id="KW-1185">Reference proteome</keyword>
<dbReference type="Gene3D" id="3.30.420.10">
    <property type="entry name" value="Ribonuclease H-like superfamily/Ribonuclease H"/>
    <property type="match status" value="1"/>
</dbReference>
<evidence type="ECO:0000256" key="1">
    <source>
        <dbReference type="SAM" id="MobiDB-lite"/>
    </source>
</evidence>
<dbReference type="CDD" id="cd06222">
    <property type="entry name" value="RNase_H_like"/>
    <property type="match status" value="1"/>
</dbReference>
<feature type="domain" description="RNase H type-1" evidence="2">
    <location>
        <begin position="25"/>
        <end position="108"/>
    </location>
</feature>
<dbReference type="GO" id="GO:0004523">
    <property type="term" value="F:RNA-DNA hybrid ribonuclease activity"/>
    <property type="evidence" value="ECO:0007669"/>
    <property type="project" value="InterPro"/>
</dbReference>
<dbReference type="InterPro" id="IPR002156">
    <property type="entry name" value="RNaseH_domain"/>
</dbReference>
<dbReference type="AlphaFoldDB" id="A0AAV5FJA4"/>
<reference evidence="3" key="2">
    <citation type="submission" date="2021-12" db="EMBL/GenBank/DDBJ databases">
        <title>Resequencing data analysis of finger millet.</title>
        <authorList>
            <person name="Hatakeyama M."/>
            <person name="Aluri S."/>
            <person name="Balachadran M.T."/>
            <person name="Sivarajan S.R."/>
            <person name="Poveda L."/>
            <person name="Shimizu-Inatsugi R."/>
            <person name="Schlapbach R."/>
            <person name="Sreeman S.M."/>
            <person name="Shimizu K.K."/>
        </authorList>
    </citation>
    <scope>NUCLEOTIDE SEQUENCE</scope>
</reference>
<dbReference type="InterPro" id="IPR036397">
    <property type="entry name" value="RNaseH_sf"/>
</dbReference>
<dbReference type="InterPro" id="IPR052929">
    <property type="entry name" value="RNase_H-like_EbsB-rel"/>
</dbReference>
<comment type="caution">
    <text evidence="3">The sequence shown here is derived from an EMBL/GenBank/DDBJ whole genome shotgun (WGS) entry which is preliminary data.</text>
</comment>
<gene>
    <name evidence="3" type="primary">gb23849</name>
    <name evidence="3" type="ORF">PR202_gb23849</name>
</gene>
<dbReference type="InterPro" id="IPR044730">
    <property type="entry name" value="RNase_H-like_dom_plant"/>
</dbReference>
<dbReference type="PANTHER" id="PTHR47074:SF11">
    <property type="entry name" value="REVERSE TRANSCRIPTASE-LIKE PROTEIN"/>
    <property type="match status" value="1"/>
</dbReference>
<sequence>MSTSQVTKDHEQKWSPPPPGWVKINTDASFCATSGRASVRIVVRDDNGLVLLSAWRLLRGCVSVEEAEGEACLEGVRLMAEWIRQPARVESDCAALMGALKSEAPNRSS</sequence>
<evidence type="ECO:0000259" key="2">
    <source>
        <dbReference type="Pfam" id="PF13456"/>
    </source>
</evidence>
<protein>
    <recommendedName>
        <fullName evidence="2">RNase H type-1 domain-containing protein</fullName>
    </recommendedName>
</protein>
<accession>A0AAV5FJA4</accession>
<organism evidence="3 4">
    <name type="scientific">Eleusine coracana subsp. coracana</name>
    <dbReference type="NCBI Taxonomy" id="191504"/>
    <lineage>
        <taxon>Eukaryota</taxon>
        <taxon>Viridiplantae</taxon>
        <taxon>Streptophyta</taxon>
        <taxon>Embryophyta</taxon>
        <taxon>Tracheophyta</taxon>
        <taxon>Spermatophyta</taxon>
        <taxon>Magnoliopsida</taxon>
        <taxon>Liliopsida</taxon>
        <taxon>Poales</taxon>
        <taxon>Poaceae</taxon>
        <taxon>PACMAD clade</taxon>
        <taxon>Chloridoideae</taxon>
        <taxon>Cynodonteae</taxon>
        <taxon>Eleusininae</taxon>
        <taxon>Eleusine</taxon>
    </lineage>
</organism>
<dbReference type="Pfam" id="PF13456">
    <property type="entry name" value="RVT_3"/>
    <property type="match status" value="1"/>
</dbReference>
<dbReference type="GO" id="GO:0003676">
    <property type="term" value="F:nucleic acid binding"/>
    <property type="evidence" value="ECO:0007669"/>
    <property type="project" value="InterPro"/>
</dbReference>
<evidence type="ECO:0000313" key="3">
    <source>
        <dbReference type="EMBL" id="GJN35111.1"/>
    </source>
</evidence>
<evidence type="ECO:0000313" key="4">
    <source>
        <dbReference type="Proteomes" id="UP001054889"/>
    </source>
</evidence>
<dbReference type="InterPro" id="IPR012337">
    <property type="entry name" value="RNaseH-like_sf"/>
</dbReference>
<proteinExistence type="predicted"/>
<name>A0AAV5FJA4_ELECO</name>
<dbReference type="EMBL" id="BQKI01000087">
    <property type="protein sequence ID" value="GJN35111.1"/>
    <property type="molecule type" value="Genomic_DNA"/>
</dbReference>
<reference evidence="3" key="1">
    <citation type="journal article" date="2018" name="DNA Res.">
        <title>Multiple hybrid de novo genome assembly of finger millet, an orphan allotetraploid crop.</title>
        <authorList>
            <person name="Hatakeyama M."/>
            <person name="Aluri S."/>
            <person name="Balachadran M.T."/>
            <person name="Sivarajan S.R."/>
            <person name="Patrignani A."/>
            <person name="Gruter S."/>
            <person name="Poveda L."/>
            <person name="Shimizu-Inatsugi R."/>
            <person name="Baeten J."/>
            <person name="Francoijs K.J."/>
            <person name="Nataraja K.N."/>
            <person name="Reddy Y.A.N."/>
            <person name="Phadnis S."/>
            <person name="Ravikumar R.L."/>
            <person name="Schlapbach R."/>
            <person name="Sreeman S.M."/>
            <person name="Shimizu K.K."/>
        </authorList>
    </citation>
    <scope>NUCLEOTIDE SEQUENCE</scope>
</reference>
<feature type="region of interest" description="Disordered" evidence="1">
    <location>
        <begin position="1"/>
        <end position="20"/>
    </location>
</feature>
<dbReference type="Proteomes" id="UP001054889">
    <property type="component" value="Unassembled WGS sequence"/>
</dbReference>
<dbReference type="SUPFAM" id="SSF53098">
    <property type="entry name" value="Ribonuclease H-like"/>
    <property type="match status" value="1"/>
</dbReference>